<comment type="caution">
    <text evidence="2">The sequence shown here is derived from an EMBL/GenBank/DDBJ whole genome shotgun (WGS) entry which is preliminary data.</text>
</comment>
<proteinExistence type="predicted"/>
<keyword evidence="1" id="KW-0812">Transmembrane</keyword>
<evidence type="ECO:0000313" key="2">
    <source>
        <dbReference type="EMBL" id="GAY76018.1"/>
    </source>
</evidence>
<name>A0A4Y1ZB96_9BACL</name>
<organism evidence="2 3">
    <name type="scientific">Sporolactobacillus inulinus</name>
    <dbReference type="NCBI Taxonomy" id="2078"/>
    <lineage>
        <taxon>Bacteria</taxon>
        <taxon>Bacillati</taxon>
        <taxon>Bacillota</taxon>
        <taxon>Bacilli</taxon>
        <taxon>Bacillales</taxon>
        <taxon>Sporolactobacillaceae</taxon>
        <taxon>Sporolactobacillus</taxon>
    </lineage>
</organism>
<evidence type="ECO:0000313" key="3">
    <source>
        <dbReference type="Proteomes" id="UP000319716"/>
    </source>
</evidence>
<feature type="transmembrane region" description="Helical" evidence="1">
    <location>
        <begin position="95"/>
        <end position="113"/>
    </location>
</feature>
<sequence>MRETQPPKTAFALKGFNHFAHHNRRYCNGSHDHWCAFILGLLAFLILLGIHYDDFNTLFMFTIFYCAFSLIGEVVLKGFIYVVHYFKVKKWQIKWIFLFLTAFFINIAIISSLDDQLTGIFIHPETKFIVSLFLAALDLAMEWDKI</sequence>
<reference evidence="2 3" key="1">
    <citation type="submission" date="2017-11" db="EMBL/GenBank/DDBJ databases">
        <title>Draft Genome Sequence of Sporolactobacillus inulinus NBRC 111894 Isolated from Koso, a Japanese Sugar-Vegetable Fermented Beverage.</title>
        <authorList>
            <person name="Chiou T.Y."/>
            <person name="Oshima K."/>
            <person name="Suda W."/>
            <person name="Hattori M."/>
            <person name="Takahashi T."/>
        </authorList>
    </citation>
    <scope>NUCLEOTIDE SEQUENCE [LARGE SCALE GENOMIC DNA]</scope>
    <source>
        <strain evidence="2 3">NBRC111894</strain>
    </source>
</reference>
<accession>A0A4Y1ZB96</accession>
<protein>
    <submittedName>
        <fullName evidence="2">Uncharacterized protein</fullName>
    </submittedName>
</protein>
<gene>
    <name evidence="2" type="ORF">NBRC111894_1572</name>
</gene>
<dbReference type="Proteomes" id="UP000319716">
    <property type="component" value="Unassembled WGS sequence"/>
</dbReference>
<dbReference type="AlphaFoldDB" id="A0A4Y1ZB96"/>
<feature type="transmembrane region" description="Helical" evidence="1">
    <location>
        <begin position="34"/>
        <end position="52"/>
    </location>
</feature>
<dbReference type="EMBL" id="BEXB01000010">
    <property type="protein sequence ID" value="GAY76018.1"/>
    <property type="molecule type" value="Genomic_DNA"/>
</dbReference>
<keyword evidence="1" id="KW-0472">Membrane</keyword>
<evidence type="ECO:0000256" key="1">
    <source>
        <dbReference type="SAM" id="Phobius"/>
    </source>
</evidence>
<keyword evidence="1" id="KW-1133">Transmembrane helix</keyword>
<dbReference type="InterPro" id="IPR025912">
    <property type="entry name" value="YrvL"/>
</dbReference>
<feature type="transmembrane region" description="Helical" evidence="1">
    <location>
        <begin position="58"/>
        <end position="83"/>
    </location>
</feature>
<dbReference type="Pfam" id="PF14184">
    <property type="entry name" value="YrvL"/>
    <property type="match status" value="1"/>
</dbReference>